<evidence type="ECO:0000256" key="1">
    <source>
        <dbReference type="ARBA" id="ARBA00010617"/>
    </source>
</evidence>
<dbReference type="PANTHER" id="PTHR47944">
    <property type="entry name" value="CYTOCHROME P450 98A9"/>
    <property type="match status" value="1"/>
</dbReference>
<dbReference type="Gramene" id="TraesCS5B02G271200.1">
    <property type="protein sequence ID" value="TraesCS5B02G271200.1"/>
    <property type="gene ID" value="TraesCS5B02G271200"/>
</dbReference>
<dbReference type="AlphaFoldDB" id="A0A3B6LMS0"/>
<dbReference type="InterPro" id="IPR001128">
    <property type="entry name" value="Cyt_P450"/>
</dbReference>
<dbReference type="InterPro" id="IPR017972">
    <property type="entry name" value="Cyt_P450_CS"/>
</dbReference>
<comment type="cofactor">
    <cofactor evidence="9">
        <name>heme</name>
        <dbReference type="ChEBI" id="CHEBI:30413"/>
    </cofactor>
</comment>
<dbReference type="Pfam" id="PF00067">
    <property type="entry name" value="p450"/>
    <property type="match status" value="1"/>
</dbReference>
<dbReference type="GO" id="GO:0005506">
    <property type="term" value="F:iron ion binding"/>
    <property type="evidence" value="ECO:0007669"/>
    <property type="project" value="InterPro"/>
</dbReference>
<dbReference type="Gramene" id="TraesNOR5B03G02940770.1">
    <property type="protein sequence ID" value="TraesNOR5B03G02940770.1"/>
    <property type="gene ID" value="TraesNOR5B03G02940770"/>
</dbReference>
<keyword evidence="7 9" id="KW-0408">Iron</keyword>
<evidence type="ECO:0000313" key="13">
    <source>
        <dbReference type="Proteomes" id="UP000019116"/>
    </source>
</evidence>
<keyword evidence="4 9" id="KW-0479">Metal-binding</keyword>
<keyword evidence="5 11" id="KW-1133">Transmembrane helix</keyword>
<evidence type="ECO:0008006" key="14">
    <source>
        <dbReference type="Google" id="ProtNLM"/>
    </source>
</evidence>
<evidence type="ECO:0000256" key="4">
    <source>
        <dbReference type="ARBA" id="ARBA00022723"/>
    </source>
</evidence>
<evidence type="ECO:0000256" key="5">
    <source>
        <dbReference type="ARBA" id="ARBA00022989"/>
    </source>
</evidence>
<dbReference type="GO" id="GO:0016705">
    <property type="term" value="F:oxidoreductase activity, acting on paired donors, with incorporation or reduction of molecular oxygen"/>
    <property type="evidence" value="ECO:0007669"/>
    <property type="project" value="InterPro"/>
</dbReference>
<dbReference type="Proteomes" id="UP000019116">
    <property type="component" value="Chromosome 5B"/>
</dbReference>
<dbReference type="GeneID" id="123116432"/>
<keyword evidence="13" id="KW-1185">Reference proteome</keyword>
<dbReference type="FunFam" id="1.10.630.10:FF:000037">
    <property type="entry name" value="Cytochrome P450 9"/>
    <property type="match status" value="1"/>
</dbReference>
<dbReference type="InterPro" id="IPR036396">
    <property type="entry name" value="Cyt_P450_sf"/>
</dbReference>
<keyword evidence="3 11" id="KW-0812">Transmembrane</keyword>
<feature type="binding site" description="axial binding residue" evidence="9">
    <location>
        <position position="482"/>
    </location>
    <ligand>
        <name>heme</name>
        <dbReference type="ChEBI" id="CHEBI:30413"/>
    </ligand>
    <ligandPart>
        <name>Fe</name>
        <dbReference type="ChEBI" id="CHEBI:18248"/>
    </ligandPart>
</feature>
<dbReference type="Gramene" id="TraesCS5B03G0707500.1">
    <property type="protein sequence ID" value="TraesCS5B03G0707500.1.CDS"/>
    <property type="gene ID" value="TraesCS5B03G0707500"/>
</dbReference>
<sequence length="553" mass="61094">MEKCSPNATATMPLVNAGAPALAMLAATAATIMLLLAFLRRHSSKTTLSKRGGLPPGPAGLPVLGNMHQMLANKPVFRWLHRLLEDAGGEIVRVRLGPVHVVVVACPAMAREVLRKNDAVFADRPATFAAESFSVGYRSASISPYGDQWRKMRRVLTAEVLSPATEHRLRGAREEEADHMLRWVHAQCNAGGVVVDVRRVARHFCGNLIRRLTLGRRHFRDQQPDAVGAPGPDEEEHVHALFAVLGYLDAFAVSDYFPALVGLDLDGHEKVIRGVMRTLNRLHDPVIEERVEEWRLLRKAGERRNVADFLDVLASLDGAGGRPLLTVEEIKAQAIDIMIASVDNPSNAVEWALAEMMNKPELMRKAMEELDAVVGRDRLVQEPDLRSLNYLKACIREAFRLHPYHPFNPPRVAMADTTVAGYSVPRGSQVVLSRVALGRNPKVWADPLDFRPERHLAGDEATVALSEPELRFVSFSTGRRGCPGIALGTLFTVMLFARLLQGFTWSMPPGVDGVELREAEASLVLAEPLRLQAKPRLPAHLYGPEYDCSSRQL</sequence>
<reference evidence="12" key="2">
    <citation type="submission" date="2018-10" db="UniProtKB">
        <authorList>
            <consortium name="EnsemblPlants"/>
        </authorList>
    </citation>
    <scope>IDENTIFICATION</scope>
</reference>
<evidence type="ECO:0000256" key="8">
    <source>
        <dbReference type="ARBA" id="ARBA00023033"/>
    </source>
</evidence>
<dbReference type="Gramene" id="TraesSTA5B03G02910180.1">
    <property type="protein sequence ID" value="TraesSTA5B03G02910180.1"/>
    <property type="gene ID" value="TraesSTA5B03G02910180"/>
</dbReference>
<dbReference type="Gene3D" id="1.10.630.10">
    <property type="entry name" value="Cytochrome P450"/>
    <property type="match status" value="1"/>
</dbReference>
<dbReference type="Gramene" id="TraesROB_scaffold_033616_01G000100.1">
    <property type="protein sequence ID" value="TraesROB_scaffold_033616_01G000100.1"/>
    <property type="gene ID" value="TraesROB_scaffold_033616_01G000100"/>
</dbReference>
<evidence type="ECO:0000256" key="3">
    <source>
        <dbReference type="ARBA" id="ARBA00022692"/>
    </source>
</evidence>
<proteinExistence type="inferred from homology"/>
<dbReference type="Gramene" id="TraesLAC5B03G02871200.1">
    <property type="protein sequence ID" value="TraesLAC5B03G02871200.1"/>
    <property type="gene ID" value="TraesLAC5B03G02871200"/>
</dbReference>
<evidence type="ECO:0000256" key="2">
    <source>
        <dbReference type="ARBA" id="ARBA00022617"/>
    </source>
</evidence>
<dbReference type="InterPro" id="IPR002401">
    <property type="entry name" value="Cyt_P450_E_grp-I"/>
</dbReference>
<evidence type="ECO:0000256" key="6">
    <source>
        <dbReference type="ARBA" id="ARBA00023002"/>
    </source>
</evidence>
<evidence type="ECO:0000256" key="11">
    <source>
        <dbReference type="SAM" id="Phobius"/>
    </source>
</evidence>
<dbReference type="Gramene" id="TraesJAG5B03G02915760.1">
    <property type="protein sequence ID" value="TraesJAG5B03G02915760.1"/>
    <property type="gene ID" value="TraesJAG5B03G02915760"/>
</dbReference>
<dbReference type="PRINTS" id="PR00463">
    <property type="entry name" value="EP450I"/>
</dbReference>
<dbReference type="PANTHER" id="PTHR47944:SF4">
    <property type="entry name" value="OS09G0441700 PROTEIN"/>
    <property type="match status" value="1"/>
</dbReference>
<evidence type="ECO:0000256" key="10">
    <source>
        <dbReference type="RuleBase" id="RU000461"/>
    </source>
</evidence>
<dbReference type="STRING" id="4565.A0A3B6LMS0"/>
<keyword evidence="11" id="KW-0472">Membrane</keyword>
<organism evidence="12">
    <name type="scientific">Triticum aestivum</name>
    <name type="common">Wheat</name>
    <dbReference type="NCBI Taxonomy" id="4565"/>
    <lineage>
        <taxon>Eukaryota</taxon>
        <taxon>Viridiplantae</taxon>
        <taxon>Streptophyta</taxon>
        <taxon>Embryophyta</taxon>
        <taxon>Tracheophyta</taxon>
        <taxon>Spermatophyta</taxon>
        <taxon>Magnoliopsida</taxon>
        <taxon>Liliopsida</taxon>
        <taxon>Poales</taxon>
        <taxon>Poaceae</taxon>
        <taxon>BOP clade</taxon>
        <taxon>Pooideae</taxon>
        <taxon>Triticodae</taxon>
        <taxon>Triticeae</taxon>
        <taxon>Triticinae</taxon>
        <taxon>Triticum</taxon>
    </lineage>
</organism>
<dbReference type="Gramene" id="TraesSYM7B03G04101710.1">
    <property type="protein sequence ID" value="TraesSYM7B03G04101710.1"/>
    <property type="gene ID" value="TraesSYM7B03G04101710"/>
</dbReference>
<evidence type="ECO:0000256" key="9">
    <source>
        <dbReference type="PIRSR" id="PIRSR602401-1"/>
    </source>
</evidence>
<reference evidence="12" key="1">
    <citation type="submission" date="2018-08" db="EMBL/GenBank/DDBJ databases">
        <authorList>
            <person name="Rossello M."/>
        </authorList>
    </citation>
    <scope>NUCLEOTIDE SEQUENCE [LARGE SCALE GENOMIC DNA]</scope>
    <source>
        <strain evidence="12">cv. Chinese Spring</strain>
    </source>
</reference>
<comment type="similarity">
    <text evidence="1 10">Belongs to the cytochrome P450 family.</text>
</comment>
<accession>A0A3B6LMS0</accession>
<dbReference type="EnsemblPlants" id="TraesCS5B02G271200.1">
    <property type="protein sequence ID" value="TraesCS5B02G271200.1"/>
    <property type="gene ID" value="TraesCS5B02G271200"/>
</dbReference>
<dbReference type="RefSeq" id="XP_044393323.1">
    <property type="nucleotide sequence ID" value="XM_044537388.1"/>
</dbReference>
<dbReference type="GO" id="GO:0044550">
    <property type="term" value="P:secondary metabolite biosynthetic process"/>
    <property type="evidence" value="ECO:0007669"/>
    <property type="project" value="UniProtKB-ARBA"/>
</dbReference>
<dbReference type="SUPFAM" id="SSF48264">
    <property type="entry name" value="Cytochrome P450"/>
    <property type="match status" value="1"/>
</dbReference>
<dbReference type="SMR" id="A0A3B6LMS0"/>
<dbReference type="OrthoDB" id="2789670at2759"/>
<keyword evidence="8 10" id="KW-0503">Monooxygenase</keyword>
<gene>
    <name evidence="12" type="primary">LOC123116432</name>
</gene>
<keyword evidence="6 10" id="KW-0560">Oxidoreductase</keyword>
<dbReference type="OMA" id="ANTWRYI"/>
<protein>
    <recommendedName>
        <fullName evidence="14">Cytochrome P450</fullName>
    </recommendedName>
</protein>
<dbReference type="Gramene" id="TraesCAD_scaffold_089517_01G000100.1">
    <property type="protein sequence ID" value="TraesCAD_scaffold_089517_01G000100.1"/>
    <property type="gene ID" value="TraesCAD_scaffold_089517_01G000100"/>
</dbReference>
<evidence type="ECO:0000256" key="7">
    <source>
        <dbReference type="ARBA" id="ARBA00023004"/>
    </source>
</evidence>
<dbReference type="PaxDb" id="4565-Traes_5BL_AD9E00DB4.1"/>
<name>A0A3B6LMS0_WHEAT</name>
<dbReference type="GO" id="GO:0004497">
    <property type="term" value="F:monooxygenase activity"/>
    <property type="evidence" value="ECO:0007669"/>
    <property type="project" value="UniProtKB-KW"/>
</dbReference>
<dbReference type="PROSITE" id="PS00086">
    <property type="entry name" value="CYTOCHROME_P450"/>
    <property type="match status" value="1"/>
</dbReference>
<dbReference type="Gramene" id="TraesMAC5B03G02917650.1">
    <property type="protein sequence ID" value="TraesMAC5B03G02917650.1"/>
    <property type="gene ID" value="TraesMAC5B03G02917650"/>
</dbReference>
<keyword evidence="2 9" id="KW-0349">Heme</keyword>
<feature type="transmembrane region" description="Helical" evidence="11">
    <location>
        <begin position="20"/>
        <end position="39"/>
    </location>
</feature>
<evidence type="ECO:0000313" key="12">
    <source>
        <dbReference type="EnsemblPlants" id="TraesCS5B02G271200.1"/>
    </source>
</evidence>
<dbReference type="GO" id="GO:0020037">
    <property type="term" value="F:heme binding"/>
    <property type="evidence" value="ECO:0007669"/>
    <property type="project" value="InterPro"/>
</dbReference>